<keyword evidence="2" id="KW-1185">Reference proteome</keyword>
<comment type="caution">
    <text evidence="1">The sequence shown here is derived from an EMBL/GenBank/DDBJ whole genome shotgun (WGS) entry which is preliminary data.</text>
</comment>
<dbReference type="Proteomes" id="UP001165586">
    <property type="component" value="Unassembled WGS sequence"/>
</dbReference>
<protein>
    <submittedName>
        <fullName evidence="1">Uncharacterized protein</fullName>
    </submittedName>
</protein>
<organism evidence="1 2">
    <name type="scientific">Herbiconiux daphne</name>
    <dbReference type="NCBI Taxonomy" id="2970914"/>
    <lineage>
        <taxon>Bacteria</taxon>
        <taxon>Bacillati</taxon>
        <taxon>Actinomycetota</taxon>
        <taxon>Actinomycetes</taxon>
        <taxon>Micrococcales</taxon>
        <taxon>Microbacteriaceae</taxon>
        <taxon>Herbiconiux</taxon>
    </lineage>
</organism>
<proteinExistence type="predicted"/>
<reference evidence="1" key="1">
    <citation type="submission" date="2022-08" db="EMBL/GenBank/DDBJ databases">
        <authorList>
            <person name="Deng Y."/>
            <person name="Han X.-F."/>
            <person name="Zhang Y.-Q."/>
        </authorList>
    </citation>
    <scope>NUCLEOTIDE SEQUENCE</scope>
    <source>
        <strain evidence="1">CPCC 203386</strain>
    </source>
</reference>
<gene>
    <name evidence="1" type="ORF">N1032_16300</name>
</gene>
<sequence>MSTITQAVRSGRPRGLSLLAIRFGMQLVVWGRRRATADAGHVAFEAESTGVRRERELARHAAVAERERALAQSRMIIR</sequence>
<dbReference type="EMBL" id="JANLCJ010000006">
    <property type="protein sequence ID" value="MCS5735311.1"/>
    <property type="molecule type" value="Genomic_DNA"/>
</dbReference>
<evidence type="ECO:0000313" key="1">
    <source>
        <dbReference type="EMBL" id="MCS5735311.1"/>
    </source>
</evidence>
<name>A0ABT2H5W7_9MICO</name>
<accession>A0ABT2H5W7</accession>
<dbReference type="RefSeq" id="WP_259540238.1">
    <property type="nucleotide sequence ID" value="NZ_JANLCJ010000006.1"/>
</dbReference>
<evidence type="ECO:0000313" key="2">
    <source>
        <dbReference type="Proteomes" id="UP001165586"/>
    </source>
</evidence>